<organism evidence="2 3">
    <name type="scientific">Canavalia gladiata</name>
    <name type="common">Sword bean</name>
    <name type="synonym">Dolichos gladiatus</name>
    <dbReference type="NCBI Taxonomy" id="3824"/>
    <lineage>
        <taxon>Eukaryota</taxon>
        <taxon>Viridiplantae</taxon>
        <taxon>Streptophyta</taxon>
        <taxon>Embryophyta</taxon>
        <taxon>Tracheophyta</taxon>
        <taxon>Spermatophyta</taxon>
        <taxon>Magnoliopsida</taxon>
        <taxon>eudicotyledons</taxon>
        <taxon>Gunneridae</taxon>
        <taxon>Pentapetalae</taxon>
        <taxon>rosids</taxon>
        <taxon>fabids</taxon>
        <taxon>Fabales</taxon>
        <taxon>Fabaceae</taxon>
        <taxon>Papilionoideae</taxon>
        <taxon>50 kb inversion clade</taxon>
        <taxon>NPAAA clade</taxon>
        <taxon>indigoferoid/millettioid clade</taxon>
        <taxon>Phaseoleae</taxon>
        <taxon>Canavalia</taxon>
    </lineage>
</organism>
<protein>
    <submittedName>
        <fullName evidence="2">Uncharacterized protein</fullName>
    </submittedName>
</protein>
<gene>
    <name evidence="2" type="ORF">VNO77_23331</name>
</gene>
<evidence type="ECO:0000313" key="2">
    <source>
        <dbReference type="EMBL" id="KAK7329181.1"/>
    </source>
</evidence>
<dbReference type="AlphaFoldDB" id="A0AAN9QBE7"/>
<evidence type="ECO:0000313" key="3">
    <source>
        <dbReference type="Proteomes" id="UP001367508"/>
    </source>
</evidence>
<accession>A0AAN9QBE7</accession>
<dbReference type="EMBL" id="JAYMYQ010000005">
    <property type="protein sequence ID" value="KAK7329181.1"/>
    <property type="molecule type" value="Genomic_DNA"/>
</dbReference>
<feature type="signal peptide" evidence="1">
    <location>
        <begin position="1"/>
        <end position="23"/>
    </location>
</feature>
<feature type="chain" id="PRO_5042833090" evidence="1">
    <location>
        <begin position="24"/>
        <end position="142"/>
    </location>
</feature>
<reference evidence="2 3" key="1">
    <citation type="submission" date="2024-01" db="EMBL/GenBank/DDBJ databases">
        <title>The genomes of 5 underutilized Papilionoideae crops provide insights into root nodulation and disease resistanc.</title>
        <authorList>
            <person name="Jiang F."/>
        </authorList>
    </citation>
    <scope>NUCLEOTIDE SEQUENCE [LARGE SCALE GENOMIC DNA]</scope>
    <source>
        <strain evidence="2">LVBAO_FW01</strain>
        <tissue evidence="2">Leaves</tissue>
    </source>
</reference>
<keyword evidence="1" id="KW-0732">Signal</keyword>
<sequence>MLLPTSSMRIGIIFFKFFLCKCASRDQGFSRENERPYPVLRKSCQAKTKTVILACPEIEQKPFKQICALEQFDLKHRMQVFVSSLASEIRLPKITASRLMTLAMTFSHQDSDYVKGAELPSFSCASPLASMSAEFLQNPSSF</sequence>
<proteinExistence type="predicted"/>
<keyword evidence="3" id="KW-1185">Reference proteome</keyword>
<comment type="caution">
    <text evidence="2">The sequence shown here is derived from an EMBL/GenBank/DDBJ whole genome shotgun (WGS) entry which is preliminary data.</text>
</comment>
<evidence type="ECO:0000256" key="1">
    <source>
        <dbReference type="SAM" id="SignalP"/>
    </source>
</evidence>
<name>A0AAN9QBE7_CANGL</name>
<dbReference type="Proteomes" id="UP001367508">
    <property type="component" value="Unassembled WGS sequence"/>
</dbReference>